<dbReference type="STRING" id="401053.AciPR4_0195"/>
<dbReference type="InterPro" id="IPR027417">
    <property type="entry name" value="P-loop_NTPase"/>
</dbReference>
<dbReference type="EMBL" id="CP002467">
    <property type="protein sequence ID" value="ADV81033.1"/>
    <property type="molecule type" value="Genomic_DNA"/>
</dbReference>
<gene>
    <name evidence="1" type="ordered locus">AciPR4_0195</name>
</gene>
<dbReference type="OrthoDB" id="113347at2"/>
<evidence type="ECO:0000313" key="1">
    <source>
        <dbReference type="EMBL" id="ADV81033.1"/>
    </source>
</evidence>
<name>E8UZV6_TERSS</name>
<evidence type="ECO:0000313" key="2">
    <source>
        <dbReference type="Proteomes" id="UP000006844"/>
    </source>
</evidence>
<sequence>MKKAGLPVPGVPGAEIREVGSLPDALEGAVRVAPFSVAKPGALLRIMPGIGRFLARDGSVIEVCREEGVNPIAFNQFLYGAVRAALIYQRGGFALHGACLVPAEQMEAIAIAAPSGTGKSTLAGELVRRGWSLLGDDLTAIYSQPEGIMAWPSRPGIKLWRDACDHLEIDVSDLDRLPGARDKYTLPVETRPHPARLRTVFLLDRTRSDGIVPITGPARLSLLTENSYRPNYLAALGCMQSHLELTCTLSNAIEFSYLCHEGSVVSCADLIEDHINAANGRSIKIQSE</sequence>
<dbReference type="HOGENOM" id="CLU_073290_1_0_0"/>
<keyword evidence="2" id="KW-1185">Reference proteome</keyword>
<evidence type="ECO:0008006" key="3">
    <source>
        <dbReference type="Google" id="ProtNLM"/>
    </source>
</evidence>
<dbReference type="Gene3D" id="3.40.50.300">
    <property type="entry name" value="P-loop containing nucleotide triphosphate hydrolases"/>
    <property type="match status" value="1"/>
</dbReference>
<dbReference type="Proteomes" id="UP000006844">
    <property type="component" value="Chromosome"/>
</dbReference>
<dbReference type="SUPFAM" id="SSF53795">
    <property type="entry name" value="PEP carboxykinase-like"/>
    <property type="match status" value="1"/>
</dbReference>
<reference evidence="1 2" key="1">
    <citation type="journal article" date="2012" name="Stand. Genomic Sci.">
        <title>Complete genome sequence of Terriglobus saanensis type strain SP1PR4(T), an Acidobacteria from tundra soil.</title>
        <authorList>
            <person name="Rawat S.R."/>
            <person name="Mannisto M.K."/>
            <person name="Starovoytov V."/>
            <person name="Goodwin L."/>
            <person name="Nolan M."/>
            <person name="Hauser L."/>
            <person name="Land M."/>
            <person name="Davenport K.W."/>
            <person name="Woyke T."/>
            <person name="Haggblom M.M."/>
        </authorList>
    </citation>
    <scope>NUCLEOTIDE SEQUENCE</scope>
    <source>
        <strain evidence="2">ATCC BAA-1853 / DSM 23119 / SP1PR4</strain>
    </source>
</reference>
<dbReference type="RefSeq" id="WP_013566766.1">
    <property type="nucleotide sequence ID" value="NC_014963.1"/>
</dbReference>
<organism evidence="1 2">
    <name type="scientific">Terriglobus saanensis (strain ATCC BAA-1853 / DSM 23119 / SP1PR4)</name>
    <dbReference type="NCBI Taxonomy" id="401053"/>
    <lineage>
        <taxon>Bacteria</taxon>
        <taxon>Pseudomonadati</taxon>
        <taxon>Acidobacteriota</taxon>
        <taxon>Terriglobia</taxon>
        <taxon>Terriglobales</taxon>
        <taxon>Acidobacteriaceae</taxon>
        <taxon>Terriglobus</taxon>
    </lineage>
</organism>
<dbReference type="eggNOG" id="COG0470">
    <property type="taxonomic scope" value="Bacteria"/>
</dbReference>
<accession>E8UZV6</accession>
<proteinExistence type="predicted"/>
<dbReference type="AlphaFoldDB" id="E8UZV6"/>
<protein>
    <recommendedName>
        <fullName evidence="3">HPr kinase</fullName>
    </recommendedName>
</protein>
<dbReference type="KEGG" id="tsa:AciPR4_0195"/>